<dbReference type="AlphaFoldDB" id="A0A0B8QR75"/>
<dbReference type="InterPro" id="IPR000843">
    <property type="entry name" value="HTH_LacI"/>
</dbReference>
<dbReference type="SUPFAM" id="SSF47413">
    <property type="entry name" value="lambda repressor-like DNA-binding domains"/>
    <property type="match status" value="1"/>
</dbReference>
<organism evidence="6 7">
    <name type="scientific">Lactococcus lactis subsp. lactis</name>
    <name type="common">Streptococcus lactis</name>
    <dbReference type="NCBI Taxonomy" id="1360"/>
    <lineage>
        <taxon>Bacteria</taxon>
        <taxon>Bacillati</taxon>
        <taxon>Bacillota</taxon>
        <taxon>Bacilli</taxon>
        <taxon>Lactobacillales</taxon>
        <taxon>Streptococcaceae</taxon>
        <taxon>Lactococcus</taxon>
    </lineage>
</organism>
<dbReference type="CDD" id="cd01392">
    <property type="entry name" value="HTH_LacI"/>
    <property type="match status" value="1"/>
</dbReference>
<dbReference type="SMART" id="SM00354">
    <property type="entry name" value="HTH_LACI"/>
    <property type="match status" value="1"/>
</dbReference>
<dbReference type="InterPro" id="IPR001387">
    <property type="entry name" value="Cro/C1-type_HTH"/>
</dbReference>
<evidence type="ECO:0000256" key="2">
    <source>
        <dbReference type="ARBA" id="ARBA00023125"/>
    </source>
</evidence>
<name>A0A0B8QR75_LACLL</name>
<keyword evidence="2" id="KW-0238">DNA-binding</keyword>
<comment type="caution">
    <text evidence="6">The sequence shown here is derived from an EMBL/GenBank/DDBJ whole genome shotgun (WGS) entry which is preliminary data.</text>
</comment>
<dbReference type="InterPro" id="IPR010982">
    <property type="entry name" value="Lambda_DNA-bd_dom_sf"/>
</dbReference>
<dbReference type="Proteomes" id="UP000031847">
    <property type="component" value="Unassembled WGS sequence"/>
</dbReference>
<feature type="domain" description="HTH cro/C1-type" evidence="5">
    <location>
        <begin position="14"/>
        <end position="50"/>
    </location>
</feature>
<sequence>MVILKKMSKRDVMRKVTIKDVALQTGLSVSTISRVFNNYGDISDKTIKKVNLAAKELGYTPNSAAKQLSSKKKKIIALILNEINVTPGVAMPLEVLGGVVDNLDKTDYEFVFYATNSTKQKQKSLKQFCNERDITGLIIQGLRISDPYYQELATFDLPTVAIDLDIENDKVGTVSTDNVKAAFEMTRLLIDSGHKNIIFINGTKVATVAQERETGYLAATDNSQIFYANFSETEAYQWAIDYAKNKGFKKEDAVFAASDIMAIGIIKAFRKLNLVNQVAVAGFDDITLASYITPSLTTVRQDVSKITEYAVKDLICQIESGEVKHRFVPFQIIERESTNMNMS</sequence>
<evidence type="ECO:0000313" key="7">
    <source>
        <dbReference type="Proteomes" id="UP000031847"/>
    </source>
</evidence>
<keyword evidence="1" id="KW-0805">Transcription regulation</keyword>
<reference evidence="6 7" key="1">
    <citation type="submission" date="2015-01" db="EMBL/GenBank/DDBJ databases">
        <title>Lactococcus lactis subsp.lactis JCM 5805 whole genome shotgun sequence.</title>
        <authorList>
            <person name="Fujii T."/>
            <person name="Tomita Y."/>
            <person name="Ikushima S."/>
            <person name="Fujiwara D."/>
        </authorList>
    </citation>
    <scope>NUCLEOTIDE SEQUENCE [LARGE SCALE GENOMIC DNA]</scope>
    <source>
        <strain evidence="6 7">JCM 5805</strain>
    </source>
</reference>
<protein>
    <submittedName>
        <fullName evidence="6">Transcriptional regulators</fullName>
    </submittedName>
</protein>
<dbReference type="PANTHER" id="PTHR30146:SF109">
    <property type="entry name" value="HTH-TYPE TRANSCRIPTIONAL REGULATOR GALS"/>
    <property type="match status" value="1"/>
</dbReference>
<dbReference type="EMBL" id="BBSI01000015">
    <property type="protein sequence ID" value="GAM79452.1"/>
    <property type="molecule type" value="Genomic_DNA"/>
</dbReference>
<dbReference type="CDD" id="cd06267">
    <property type="entry name" value="PBP1_LacI_sugar_binding-like"/>
    <property type="match status" value="1"/>
</dbReference>
<evidence type="ECO:0000256" key="3">
    <source>
        <dbReference type="ARBA" id="ARBA00023163"/>
    </source>
</evidence>
<dbReference type="PANTHER" id="PTHR30146">
    <property type="entry name" value="LACI-RELATED TRANSCRIPTIONAL REPRESSOR"/>
    <property type="match status" value="1"/>
</dbReference>
<dbReference type="PROSITE" id="PS50943">
    <property type="entry name" value="HTH_CROC1"/>
    <property type="match status" value="1"/>
</dbReference>
<dbReference type="InterPro" id="IPR028082">
    <property type="entry name" value="Peripla_BP_I"/>
</dbReference>
<dbReference type="Gene3D" id="1.10.260.40">
    <property type="entry name" value="lambda repressor-like DNA-binding domains"/>
    <property type="match status" value="1"/>
</dbReference>
<dbReference type="SUPFAM" id="SSF53822">
    <property type="entry name" value="Periplasmic binding protein-like I"/>
    <property type="match status" value="1"/>
</dbReference>
<evidence type="ECO:0000256" key="1">
    <source>
        <dbReference type="ARBA" id="ARBA00023015"/>
    </source>
</evidence>
<dbReference type="InterPro" id="IPR046335">
    <property type="entry name" value="LacI/GalR-like_sensor"/>
</dbReference>
<dbReference type="PROSITE" id="PS50932">
    <property type="entry name" value="HTH_LACI_2"/>
    <property type="match status" value="1"/>
</dbReference>
<dbReference type="GO" id="GO:0000976">
    <property type="term" value="F:transcription cis-regulatory region binding"/>
    <property type="evidence" value="ECO:0007669"/>
    <property type="project" value="TreeGrafter"/>
</dbReference>
<dbReference type="Gene3D" id="3.40.50.2300">
    <property type="match status" value="2"/>
</dbReference>
<evidence type="ECO:0000259" key="4">
    <source>
        <dbReference type="PROSITE" id="PS50932"/>
    </source>
</evidence>
<dbReference type="GO" id="GO:0003700">
    <property type="term" value="F:DNA-binding transcription factor activity"/>
    <property type="evidence" value="ECO:0007669"/>
    <property type="project" value="TreeGrafter"/>
</dbReference>
<keyword evidence="3" id="KW-0804">Transcription</keyword>
<proteinExistence type="predicted"/>
<evidence type="ECO:0000313" key="6">
    <source>
        <dbReference type="EMBL" id="GAM79452.1"/>
    </source>
</evidence>
<dbReference type="Pfam" id="PF13377">
    <property type="entry name" value="Peripla_BP_3"/>
    <property type="match status" value="1"/>
</dbReference>
<feature type="domain" description="HTH lacI-type" evidence="4">
    <location>
        <begin position="16"/>
        <end position="70"/>
    </location>
</feature>
<accession>A0A0B8QR75</accession>
<gene>
    <name evidence="6" type="ORF">JCM5805K_0560</name>
</gene>
<dbReference type="Pfam" id="PF00356">
    <property type="entry name" value="LacI"/>
    <property type="match status" value="1"/>
</dbReference>
<evidence type="ECO:0000259" key="5">
    <source>
        <dbReference type="PROSITE" id="PS50943"/>
    </source>
</evidence>